<dbReference type="Pfam" id="PF00072">
    <property type="entry name" value="Response_reg"/>
    <property type="match status" value="1"/>
</dbReference>
<organism evidence="8 9">
    <name type="scientific">Ramlibacter aurantiacus</name>
    <dbReference type="NCBI Taxonomy" id="2801330"/>
    <lineage>
        <taxon>Bacteria</taxon>
        <taxon>Pseudomonadati</taxon>
        <taxon>Pseudomonadota</taxon>
        <taxon>Betaproteobacteria</taxon>
        <taxon>Burkholderiales</taxon>
        <taxon>Comamonadaceae</taxon>
        <taxon>Ramlibacter</taxon>
    </lineage>
</organism>
<comment type="caution">
    <text evidence="8">The sequence shown here is derived from an EMBL/GenBank/DDBJ whole genome shotgun (WGS) entry which is preliminary data.</text>
</comment>
<evidence type="ECO:0000256" key="1">
    <source>
        <dbReference type="ARBA" id="ARBA00000085"/>
    </source>
</evidence>
<feature type="transmembrane region" description="Helical" evidence="5">
    <location>
        <begin position="317"/>
        <end position="339"/>
    </location>
</feature>
<dbReference type="PANTHER" id="PTHR43065">
    <property type="entry name" value="SENSOR HISTIDINE KINASE"/>
    <property type="match status" value="1"/>
</dbReference>
<dbReference type="InterPro" id="IPR001789">
    <property type="entry name" value="Sig_transdc_resp-reg_receiver"/>
</dbReference>
<gene>
    <name evidence="8" type="ORF">JI739_01705</name>
</gene>
<dbReference type="SUPFAM" id="SSF52172">
    <property type="entry name" value="CheY-like"/>
    <property type="match status" value="1"/>
</dbReference>
<dbReference type="CDD" id="cd12915">
    <property type="entry name" value="PDC2_DGC_like"/>
    <property type="match status" value="1"/>
</dbReference>
<dbReference type="Pfam" id="PF22588">
    <property type="entry name" value="dCache_1_like"/>
    <property type="match status" value="1"/>
</dbReference>
<dbReference type="GO" id="GO:0000155">
    <property type="term" value="F:phosphorelay sensor kinase activity"/>
    <property type="evidence" value="ECO:0007669"/>
    <property type="project" value="InterPro"/>
</dbReference>
<feature type="modified residue" description="4-aspartylphosphate" evidence="3">
    <location>
        <position position="667"/>
    </location>
</feature>
<evidence type="ECO:0000256" key="2">
    <source>
        <dbReference type="ARBA" id="ARBA00012438"/>
    </source>
</evidence>
<dbReference type="Gene3D" id="3.40.50.2300">
    <property type="match status" value="1"/>
</dbReference>
<dbReference type="InterPro" id="IPR011006">
    <property type="entry name" value="CheY-like_superfamily"/>
</dbReference>
<dbReference type="InterPro" id="IPR054327">
    <property type="entry name" value="His-kinase-like_sensor"/>
</dbReference>
<comment type="catalytic activity">
    <reaction evidence="1">
        <text>ATP + protein L-histidine = ADP + protein N-phospho-L-histidine.</text>
        <dbReference type="EC" id="2.7.13.3"/>
    </reaction>
</comment>
<keyword evidence="3" id="KW-0597">Phosphoprotein</keyword>
<dbReference type="InterPro" id="IPR004358">
    <property type="entry name" value="Sig_transdc_His_kin-like_C"/>
</dbReference>
<evidence type="ECO:0000313" key="8">
    <source>
        <dbReference type="EMBL" id="MBL0419051.1"/>
    </source>
</evidence>
<keyword evidence="5" id="KW-1133">Transmembrane helix</keyword>
<dbReference type="InterPro" id="IPR036890">
    <property type="entry name" value="HATPase_C_sf"/>
</dbReference>
<dbReference type="Proteomes" id="UP000613011">
    <property type="component" value="Unassembled WGS sequence"/>
</dbReference>
<keyword evidence="5" id="KW-0812">Transmembrane</keyword>
<accession>A0A936ZMR1</accession>
<keyword evidence="5" id="KW-0472">Membrane</keyword>
<dbReference type="InterPro" id="IPR036097">
    <property type="entry name" value="HisK_dim/P_sf"/>
</dbReference>
<dbReference type="PROSITE" id="PS50109">
    <property type="entry name" value="HIS_KIN"/>
    <property type="match status" value="1"/>
</dbReference>
<evidence type="ECO:0000256" key="5">
    <source>
        <dbReference type="SAM" id="Phobius"/>
    </source>
</evidence>
<dbReference type="AlphaFoldDB" id="A0A936ZMR1"/>
<dbReference type="SUPFAM" id="SSF55874">
    <property type="entry name" value="ATPase domain of HSP90 chaperone/DNA topoisomerase II/histidine kinase"/>
    <property type="match status" value="1"/>
</dbReference>
<evidence type="ECO:0000313" key="9">
    <source>
        <dbReference type="Proteomes" id="UP000613011"/>
    </source>
</evidence>
<evidence type="ECO:0000256" key="3">
    <source>
        <dbReference type="PROSITE-ProRule" id="PRU00169"/>
    </source>
</evidence>
<feature type="compositionally biased region" description="Basic and acidic residues" evidence="4">
    <location>
        <begin position="1"/>
        <end position="13"/>
    </location>
</feature>
<proteinExistence type="predicted"/>
<dbReference type="InterPro" id="IPR005467">
    <property type="entry name" value="His_kinase_dom"/>
</dbReference>
<name>A0A936ZMR1_9BURK</name>
<dbReference type="PRINTS" id="PR00344">
    <property type="entry name" value="BCTRLSENSOR"/>
</dbReference>
<dbReference type="EC" id="2.7.13.3" evidence="2"/>
<dbReference type="Pfam" id="PF02518">
    <property type="entry name" value="HATPase_c"/>
    <property type="match status" value="1"/>
</dbReference>
<dbReference type="SUPFAM" id="SSF47384">
    <property type="entry name" value="Homodimeric domain of signal transducing histidine kinase"/>
    <property type="match status" value="1"/>
</dbReference>
<feature type="region of interest" description="Disordered" evidence="4">
    <location>
        <begin position="1"/>
        <end position="31"/>
    </location>
</feature>
<feature type="domain" description="Histidine kinase" evidence="6">
    <location>
        <begin position="381"/>
        <end position="598"/>
    </location>
</feature>
<evidence type="ECO:0000259" key="6">
    <source>
        <dbReference type="PROSITE" id="PS50109"/>
    </source>
</evidence>
<dbReference type="Gene3D" id="3.30.565.10">
    <property type="entry name" value="Histidine kinase-like ATPase, C-terminal domain"/>
    <property type="match status" value="1"/>
</dbReference>
<feature type="transmembrane region" description="Helical" evidence="5">
    <location>
        <begin position="41"/>
        <end position="62"/>
    </location>
</feature>
<dbReference type="SMART" id="SM00448">
    <property type="entry name" value="REC"/>
    <property type="match status" value="1"/>
</dbReference>
<dbReference type="Gene3D" id="3.30.450.20">
    <property type="entry name" value="PAS domain"/>
    <property type="match status" value="2"/>
</dbReference>
<evidence type="ECO:0000259" key="7">
    <source>
        <dbReference type="PROSITE" id="PS50110"/>
    </source>
</evidence>
<dbReference type="Gene3D" id="1.10.287.130">
    <property type="match status" value="1"/>
</dbReference>
<reference evidence="8" key="1">
    <citation type="submission" date="2021-01" db="EMBL/GenBank/DDBJ databases">
        <title>Ramlibacter sp. strain AW1 16S ribosomal RNA gene Genome sequencing and assembly.</title>
        <authorList>
            <person name="Kang M."/>
        </authorList>
    </citation>
    <scope>NUCLEOTIDE SEQUENCE</scope>
    <source>
        <strain evidence="8">AW1</strain>
    </source>
</reference>
<dbReference type="RefSeq" id="WP_201682107.1">
    <property type="nucleotide sequence ID" value="NZ_JAEQNA010000001.1"/>
</dbReference>
<dbReference type="InterPro" id="IPR003594">
    <property type="entry name" value="HATPase_dom"/>
</dbReference>
<dbReference type="PROSITE" id="PS50110">
    <property type="entry name" value="RESPONSE_REGULATORY"/>
    <property type="match status" value="1"/>
</dbReference>
<dbReference type="EMBL" id="JAEQNA010000001">
    <property type="protein sequence ID" value="MBL0419051.1"/>
    <property type="molecule type" value="Genomic_DNA"/>
</dbReference>
<keyword evidence="9" id="KW-1185">Reference proteome</keyword>
<evidence type="ECO:0000256" key="4">
    <source>
        <dbReference type="SAM" id="MobiDB-lite"/>
    </source>
</evidence>
<dbReference type="CDD" id="cd12914">
    <property type="entry name" value="PDC1_DGC_like"/>
    <property type="match status" value="1"/>
</dbReference>
<feature type="domain" description="Response regulatory" evidence="7">
    <location>
        <begin position="617"/>
        <end position="730"/>
    </location>
</feature>
<dbReference type="SMART" id="SM00387">
    <property type="entry name" value="HATPase_c"/>
    <property type="match status" value="1"/>
</dbReference>
<protein>
    <recommendedName>
        <fullName evidence="2">histidine kinase</fullName>
        <ecNumber evidence="2">2.7.13.3</ecNumber>
    </recommendedName>
</protein>
<dbReference type="PANTHER" id="PTHR43065:SF49">
    <property type="entry name" value="HISTIDINE KINASE"/>
    <property type="match status" value="1"/>
</dbReference>
<sequence>MLQHPPTDRENRSHVQAALPQGAMPPNGLGSRPRALTGLQLALAASLVAPLLLLAYVGWTSYGNAVDTARNKLVRLSQVAQEQAQRIVETNEVISRAIGARISDSGNDELHPQREQLHALLQLWTDGLRQLQSVWIWDAAGRPIATNLRPQPPASLDVSDRDYFRWARGSDAASWYITEPLRSRTTGELFFDFVRRRQAEDGSFLGAVSVSLSPLYFDEFFREQVAQEPGFSLSLVRADGTLISRYPPAPTGATRLSPDSPLLAAMSARSPAGQTEGVSSIDDRHRYVAYRRIGELPLYAASTASRSAVLRPWRDSMLLLVAFTLPLSLGLAALCGFAIRRVRSEHAIALAHQEQYEHRAKAEEALRQAQKMEALGRLTGGVAHDFNNVLMVVQSSAALARQLEVRGEPVAKALAPIERAVANGAQLTRQLLAVARRQPLHVRTVELTPAIAALAQLMSSTLGRSIMVTHEVQPLLNITVNQAELELALMNLCINAKDAMPDGGRIHIAARESPPPADADTAGGPWCRLTVTDTGQGMAPEVLARVTEPFFTTKPLGKGTGLGLSQVQSFAVQAGGRMEISSEPHHGTQVALLLPCSVADPVTEPSGSLPGSELDAAVLLVEDNPDIAAAVGAILQNAGAQVTLHDSADSALHALSRGLRVDVVLSDVSLPGERSGIDLARHVSAGPEVIPVVLMTGFTERLQEATDCGFQVVAKPAKAEVLIDALVQAIGSRALRSRDMAGRP</sequence>